<dbReference type="InterPro" id="IPR016024">
    <property type="entry name" value="ARM-type_fold"/>
</dbReference>
<proteinExistence type="predicted"/>
<dbReference type="AlphaFoldDB" id="E4YGR5"/>
<dbReference type="GO" id="GO:0005524">
    <property type="term" value="F:ATP binding"/>
    <property type="evidence" value="ECO:0007669"/>
    <property type="project" value="UniProtKB-KW"/>
</dbReference>
<dbReference type="GO" id="GO:0000422">
    <property type="term" value="P:autophagy of mitochondrion"/>
    <property type="evidence" value="ECO:0007669"/>
    <property type="project" value="TreeGrafter"/>
</dbReference>
<dbReference type="PANTHER" id="PTHR24348:SF22">
    <property type="entry name" value="NON-SPECIFIC SERINE_THREONINE PROTEIN KINASE"/>
    <property type="match status" value="1"/>
</dbReference>
<dbReference type="GO" id="GO:0000045">
    <property type="term" value="P:autophagosome assembly"/>
    <property type="evidence" value="ECO:0007669"/>
    <property type="project" value="TreeGrafter"/>
</dbReference>
<dbReference type="GO" id="GO:0042594">
    <property type="term" value="P:response to starvation"/>
    <property type="evidence" value="ECO:0007669"/>
    <property type="project" value="TreeGrafter"/>
</dbReference>
<dbReference type="Gene3D" id="1.25.40.180">
    <property type="match status" value="2"/>
</dbReference>
<evidence type="ECO:0000256" key="3">
    <source>
        <dbReference type="ARBA" id="ARBA00022777"/>
    </source>
</evidence>
<dbReference type="PROSITE" id="PS50011">
    <property type="entry name" value="PROTEIN_KINASE_DOM"/>
    <property type="match status" value="1"/>
</dbReference>
<dbReference type="SUPFAM" id="SSF48371">
    <property type="entry name" value="ARM repeat"/>
    <property type="match status" value="1"/>
</dbReference>
<organism evidence="7">
    <name type="scientific">Oikopleura dioica</name>
    <name type="common">Tunicate</name>
    <dbReference type="NCBI Taxonomy" id="34765"/>
    <lineage>
        <taxon>Eukaryota</taxon>
        <taxon>Metazoa</taxon>
        <taxon>Chordata</taxon>
        <taxon>Tunicata</taxon>
        <taxon>Appendicularia</taxon>
        <taxon>Copelata</taxon>
        <taxon>Oikopleuridae</taxon>
        <taxon>Oikopleura</taxon>
    </lineage>
</organism>
<protein>
    <recommendedName>
        <fullName evidence="6">Protein kinase domain-containing protein</fullName>
    </recommendedName>
</protein>
<dbReference type="Proteomes" id="UP000011014">
    <property type="component" value="Unassembled WGS sequence"/>
</dbReference>
<dbReference type="Pfam" id="PF00069">
    <property type="entry name" value="Pkinase"/>
    <property type="match status" value="1"/>
</dbReference>
<dbReference type="InterPro" id="IPR011009">
    <property type="entry name" value="Kinase-like_dom_sf"/>
</dbReference>
<feature type="domain" description="Protein kinase" evidence="6">
    <location>
        <begin position="1"/>
        <end position="245"/>
    </location>
</feature>
<dbReference type="PANTHER" id="PTHR24348">
    <property type="entry name" value="SERINE/THREONINE-PROTEIN KINASE UNC-51-RELATED"/>
    <property type="match status" value="1"/>
</dbReference>
<evidence type="ECO:0000256" key="1">
    <source>
        <dbReference type="ARBA" id="ARBA00022679"/>
    </source>
</evidence>
<reference evidence="7" key="1">
    <citation type="journal article" date="2010" name="Science">
        <title>Plasticity of animal genome architecture unmasked by rapid evolution of a pelagic tunicate.</title>
        <authorList>
            <person name="Denoeud F."/>
            <person name="Henriet S."/>
            <person name="Mungpakdee S."/>
            <person name="Aury J.M."/>
            <person name="Da Silva C."/>
            <person name="Brinkmann H."/>
            <person name="Mikhaleva J."/>
            <person name="Olsen L.C."/>
            <person name="Jubin C."/>
            <person name="Canestro C."/>
            <person name="Bouquet J.M."/>
            <person name="Danks G."/>
            <person name="Poulain J."/>
            <person name="Campsteijn C."/>
            <person name="Adamski M."/>
            <person name="Cross I."/>
            <person name="Yadetie F."/>
            <person name="Muffato M."/>
            <person name="Louis A."/>
            <person name="Butcher S."/>
            <person name="Tsagkogeorga G."/>
            <person name="Konrad A."/>
            <person name="Singh S."/>
            <person name="Jensen M.F."/>
            <person name="Cong E.H."/>
            <person name="Eikeseth-Otteraa H."/>
            <person name="Noel B."/>
            <person name="Anthouard V."/>
            <person name="Porcel B.M."/>
            <person name="Kachouri-Lafond R."/>
            <person name="Nishino A."/>
            <person name="Ugolini M."/>
            <person name="Chourrout P."/>
            <person name="Nishida H."/>
            <person name="Aasland R."/>
            <person name="Huzurbazar S."/>
            <person name="Westhof E."/>
            <person name="Delsuc F."/>
            <person name="Lehrach H."/>
            <person name="Reinhardt R."/>
            <person name="Weissenbach J."/>
            <person name="Roy S.W."/>
            <person name="Artiguenave F."/>
            <person name="Postlethwait J.H."/>
            <person name="Manak J.R."/>
            <person name="Thompson E.M."/>
            <person name="Jaillon O."/>
            <person name="Du Pasquier L."/>
            <person name="Boudinot P."/>
            <person name="Liberles D.A."/>
            <person name="Volff J.N."/>
            <person name="Philippe H."/>
            <person name="Lenhard B."/>
            <person name="Roest Crollius H."/>
            <person name="Wincker P."/>
            <person name="Chourrout D."/>
        </authorList>
    </citation>
    <scope>NUCLEOTIDE SEQUENCE [LARGE SCALE GENOMIC DNA]</scope>
</reference>
<dbReference type="GO" id="GO:0034727">
    <property type="term" value="P:piecemeal microautophagy of the nucleus"/>
    <property type="evidence" value="ECO:0007669"/>
    <property type="project" value="TreeGrafter"/>
</dbReference>
<dbReference type="GO" id="GO:0034045">
    <property type="term" value="C:phagophore assembly site membrane"/>
    <property type="evidence" value="ECO:0007669"/>
    <property type="project" value="TreeGrafter"/>
</dbReference>
<evidence type="ECO:0000256" key="2">
    <source>
        <dbReference type="ARBA" id="ARBA00022741"/>
    </source>
</evidence>
<keyword evidence="2" id="KW-0547">Nucleotide-binding</keyword>
<dbReference type="Gene3D" id="1.10.510.10">
    <property type="entry name" value="Transferase(Phosphotransferase) domain 1"/>
    <property type="match status" value="1"/>
</dbReference>
<keyword evidence="3" id="KW-0418">Kinase</keyword>
<name>E4YGR5_OIKDI</name>
<dbReference type="InterPro" id="IPR045269">
    <property type="entry name" value="Atg1-like"/>
</dbReference>
<dbReference type="InterPro" id="IPR000719">
    <property type="entry name" value="Prot_kinase_dom"/>
</dbReference>
<dbReference type="GO" id="GO:0005829">
    <property type="term" value="C:cytosol"/>
    <property type="evidence" value="ECO:0007669"/>
    <property type="project" value="TreeGrafter"/>
</dbReference>
<dbReference type="GO" id="GO:0004674">
    <property type="term" value="F:protein serine/threonine kinase activity"/>
    <property type="evidence" value="ECO:0007669"/>
    <property type="project" value="InterPro"/>
</dbReference>
<accession>E4YGR5</accession>
<keyword evidence="1" id="KW-0808">Transferase</keyword>
<evidence type="ECO:0000313" key="7">
    <source>
        <dbReference type="EMBL" id="CBY34689.1"/>
    </source>
</evidence>
<dbReference type="GO" id="GO:0010506">
    <property type="term" value="P:regulation of autophagy"/>
    <property type="evidence" value="ECO:0007669"/>
    <property type="project" value="InterPro"/>
</dbReference>
<keyword evidence="5" id="KW-0175">Coiled coil</keyword>
<dbReference type="EMBL" id="FN654533">
    <property type="protein sequence ID" value="CBY34689.1"/>
    <property type="molecule type" value="Genomic_DNA"/>
</dbReference>
<evidence type="ECO:0000256" key="5">
    <source>
        <dbReference type="SAM" id="Coils"/>
    </source>
</evidence>
<dbReference type="GO" id="GO:0061709">
    <property type="term" value="P:reticulophagy"/>
    <property type="evidence" value="ECO:0007669"/>
    <property type="project" value="TreeGrafter"/>
</dbReference>
<dbReference type="GO" id="GO:0005776">
    <property type="term" value="C:autophagosome"/>
    <property type="evidence" value="ECO:0007669"/>
    <property type="project" value="TreeGrafter"/>
</dbReference>
<sequence>MTESLKEGRYYGFNVSALQKLEGESLARDNASEHQNIVRLIDFLDRQIPKWAFGSMCFIILEYCDGGSLKDWIFRRAIAERKTTFDEAKILGAQIVSALSFCHEKNLNYLNLAPFNIFIYADDITLKIGNFGSSKNQKYSCCSPPEMIEEENKSKCPRHDVWSFGVILQEIISLEHPFARVNGLLSKINVEIILNIKNGCRSKLSKILPDSENFGDFEKVIEKCLAPKKNDRPENIIFLREEELFCDFLVELENGEQPKDVLSNEIIRKLENDVKISKEENKKISKRFDLKLQTSVKDLEEKNMKIQLLEKKIAKLEQKIQLQEKNSEMITDDLVQSAEAILNTITSRNEAELTRQFIRDIKPDTFDQLEKIVGVVFTKAINEEHSTKICAKLSKNFHENWDKDDKTAFVRKDDGTYETIIRRVARDRKIKAMGFREVLLSKAQEQFNKLMVFNSKDKKKFAEGSLERRRLDVEEKINALPAPTDKEFNKGTKMELDNEYDELNTKIKIRVLGNVKFVGEIYMEGLLSLNIIKICCAQLVYSDSEIALESLCKLIPTIGKRLQTGPQVPGRANQAQFAQAEQDKKKGRVVTQLLRNWEQPATVMKGPAKIGDLHDQDQTKADEEMVRPVVVVPWTMVESQLLSSLEGHSFGEAEMEDFTQEFDLVKRLVPKGSDERGHPNFIKMLVNAVMSFSVDSHTNQIIVRSDEADVRDTNFSDCELLMRKYINNDDARTEVLFVFAEIFRNKHENNATLIKEVFSELYELSIIEIATFQKWIKTRKAEKLENFHDISAATK</sequence>
<evidence type="ECO:0000259" key="6">
    <source>
        <dbReference type="PROSITE" id="PS50011"/>
    </source>
</evidence>
<feature type="coiled-coil region" evidence="5">
    <location>
        <begin position="267"/>
        <end position="333"/>
    </location>
</feature>
<keyword evidence="4" id="KW-0067">ATP-binding</keyword>
<evidence type="ECO:0000256" key="4">
    <source>
        <dbReference type="ARBA" id="ARBA00022840"/>
    </source>
</evidence>
<dbReference type="SUPFAM" id="SSF56112">
    <property type="entry name" value="Protein kinase-like (PK-like)"/>
    <property type="match status" value="1"/>
</dbReference>
<gene>
    <name evidence="7" type="ORF">GSOID_T00024721001</name>
</gene>